<reference evidence="8 9" key="1">
    <citation type="submission" date="2018-03" db="EMBL/GenBank/DDBJ databases">
        <authorList>
            <person name="Keele B.F."/>
        </authorList>
    </citation>
    <scope>NUCLEOTIDE SEQUENCE [LARGE SCALE GENOMIC DNA]</scope>
    <source>
        <strain evidence="8 9">YL28-9</strain>
    </source>
</reference>
<dbReference type="EMBL" id="PYLS01000007">
    <property type="protein sequence ID" value="PST81881.1"/>
    <property type="molecule type" value="Genomic_DNA"/>
</dbReference>
<dbReference type="OrthoDB" id="9805030at2"/>
<feature type="binding site" evidence="5">
    <location>
        <begin position="58"/>
        <end position="60"/>
    </location>
    <ligand>
        <name>AMP</name>
        <dbReference type="ChEBI" id="CHEBI:456215"/>
    </ligand>
</feature>
<feature type="binding site" evidence="5">
    <location>
        <position position="145"/>
    </location>
    <ligand>
        <name>AMP</name>
        <dbReference type="ChEBI" id="CHEBI:456215"/>
    </ligand>
</feature>
<name>A0A2T3HHM8_9SPHI</name>
<keyword evidence="5 7" id="KW-0067">ATP-binding</keyword>
<feature type="region of interest" description="NMP" evidence="5">
    <location>
        <begin position="31"/>
        <end position="60"/>
    </location>
</feature>
<dbReference type="AlphaFoldDB" id="A0A2T3HHM8"/>
<feature type="binding site" evidence="5">
    <location>
        <begin position="11"/>
        <end position="16"/>
    </location>
    <ligand>
        <name>ATP</name>
        <dbReference type="ChEBI" id="CHEBI:30616"/>
    </ligand>
</feature>
<dbReference type="Pfam" id="PF00406">
    <property type="entry name" value="ADK"/>
    <property type="match status" value="1"/>
</dbReference>
<dbReference type="PANTHER" id="PTHR23359">
    <property type="entry name" value="NUCLEOTIDE KINASE"/>
    <property type="match status" value="1"/>
</dbReference>
<dbReference type="Proteomes" id="UP000240912">
    <property type="component" value="Unassembled WGS sequence"/>
</dbReference>
<keyword evidence="3 5" id="KW-0547">Nucleotide-binding</keyword>
<protein>
    <recommendedName>
        <fullName evidence="5 7">Adenylate kinase</fullName>
        <shortName evidence="5">AK</shortName>
        <ecNumber evidence="5 7">2.7.4.3</ecNumber>
    </recommendedName>
    <alternativeName>
        <fullName evidence="5">ATP-AMP transphosphorylase</fullName>
    </alternativeName>
    <alternativeName>
        <fullName evidence="5">ATP:AMP phosphotransferase</fullName>
    </alternativeName>
    <alternativeName>
        <fullName evidence="5">Adenylate monophosphate kinase</fullName>
    </alternativeName>
</protein>
<feature type="binding site" evidence="5">
    <location>
        <position position="93"/>
    </location>
    <ligand>
        <name>AMP</name>
        <dbReference type="ChEBI" id="CHEBI:456215"/>
    </ligand>
</feature>
<dbReference type="InterPro" id="IPR027417">
    <property type="entry name" value="P-loop_NTPase"/>
</dbReference>
<dbReference type="InterPro" id="IPR033690">
    <property type="entry name" value="Adenylat_kinase_CS"/>
</dbReference>
<feature type="binding site" evidence="5">
    <location>
        <position position="173"/>
    </location>
    <ligand>
        <name>ATP</name>
        <dbReference type="ChEBI" id="CHEBI:30616"/>
    </ligand>
</feature>
<comment type="subcellular location">
    <subcellularLocation>
        <location evidence="5 7">Cytoplasm</location>
    </subcellularLocation>
</comment>
<dbReference type="EC" id="2.7.4.3" evidence="5 7"/>
<dbReference type="CDD" id="cd01428">
    <property type="entry name" value="ADK"/>
    <property type="match status" value="1"/>
</dbReference>
<comment type="domain">
    <text evidence="5">Consists of three domains, a large central CORE domain and two small peripheral domains, NMPbind and LID, which undergo movements during catalysis. The LID domain closes over the site of phosphoryl transfer upon ATP binding. Assembling and dissambling the active center during each catalytic cycle provides an effective means to prevent ATP hydrolysis.</text>
</comment>
<dbReference type="GO" id="GO:0005524">
    <property type="term" value="F:ATP binding"/>
    <property type="evidence" value="ECO:0007669"/>
    <property type="project" value="UniProtKB-UniRule"/>
</dbReference>
<feature type="binding site" evidence="5">
    <location>
        <begin position="86"/>
        <end position="89"/>
    </location>
    <ligand>
        <name>AMP</name>
        <dbReference type="ChEBI" id="CHEBI:456215"/>
    </ligand>
</feature>
<evidence type="ECO:0000256" key="2">
    <source>
        <dbReference type="ARBA" id="ARBA00022727"/>
    </source>
</evidence>
<dbReference type="GO" id="GO:0004017">
    <property type="term" value="F:AMP kinase activity"/>
    <property type="evidence" value="ECO:0007669"/>
    <property type="project" value="UniProtKB-UniRule"/>
</dbReference>
<keyword evidence="5" id="KW-0963">Cytoplasm</keyword>
<evidence type="ECO:0000256" key="3">
    <source>
        <dbReference type="ARBA" id="ARBA00022741"/>
    </source>
</evidence>
<dbReference type="RefSeq" id="WP_107216877.1">
    <property type="nucleotide sequence ID" value="NZ_KZ686271.1"/>
</dbReference>
<dbReference type="Gene3D" id="3.40.50.300">
    <property type="entry name" value="P-loop containing nucleotide triphosphate hydrolases"/>
    <property type="match status" value="1"/>
</dbReference>
<feature type="binding site" evidence="5">
    <location>
        <position position="134"/>
    </location>
    <ligand>
        <name>AMP</name>
        <dbReference type="ChEBI" id="CHEBI:456215"/>
    </ligand>
</feature>
<feature type="binding site" evidence="5">
    <location>
        <position position="128"/>
    </location>
    <ligand>
        <name>ATP</name>
        <dbReference type="ChEBI" id="CHEBI:30616"/>
    </ligand>
</feature>
<evidence type="ECO:0000313" key="9">
    <source>
        <dbReference type="Proteomes" id="UP000240912"/>
    </source>
</evidence>
<dbReference type="InterPro" id="IPR000850">
    <property type="entry name" value="Adenylat/UMP-CMP_kin"/>
</dbReference>
<dbReference type="GO" id="GO:0005737">
    <property type="term" value="C:cytoplasm"/>
    <property type="evidence" value="ECO:0007669"/>
    <property type="project" value="UniProtKB-SubCell"/>
</dbReference>
<dbReference type="NCBIfam" id="NF011100">
    <property type="entry name" value="PRK14527.1"/>
    <property type="match status" value="1"/>
</dbReference>
<evidence type="ECO:0000256" key="5">
    <source>
        <dbReference type="HAMAP-Rule" id="MF_00235"/>
    </source>
</evidence>
<keyword evidence="2 5" id="KW-0545">Nucleotide biosynthesis</keyword>
<dbReference type="PROSITE" id="PS00113">
    <property type="entry name" value="ADENYLATE_KINASE"/>
    <property type="match status" value="1"/>
</dbReference>
<gene>
    <name evidence="5" type="primary">adk</name>
    <name evidence="8" type="ORF">C7T94_16915</name>
</gene>
<comment type="function">
    <text evidence="5">Catalyzes the reversible transfer of the terminal phosphate group between ATP and AMP. Plays an important role in cellular energy homeostasis and in adenine nucleotide metabolism.</text>
</comment>
<keyword evidence="4 5" id="KW-0418">Kinase</keyword>
<comment type="catalytic activity">
    <reaction evidence="5 7">
        <text>AMP + ATP = 2 ADP</text>
        <dbReference type="Rhea" id="RHEA:12973"/>
        <dbReference type="ChEBI" id="CHEBI:30616"/>
        <dbReference type="ChEBI" id="CHEBI:456215"/>
        <dbReference type="ChEBI" id="CHEBI:456216"/>
        <dbReference type="EC" id="2.7.4.3"/>
    </reaction>
</comment>
<comment type="pathway">
    <text evidence="5">Purine metabolism; AMP biosynthesis via salvage pathway; AMP from ADP: step 1/1.</text>
</comment>
<accession>A0A2T3HHM8</accession>
<proteinExistence type="inferred from homology"/>
<dbReference type="SUPFAM" id="SSF52540">
    <property type="entry name" value="P-loop containing nucleoside triphosphate hydrolases"/>
    <property type="match status" value="1"/>
</dbReference>
<evidence type="ECO:0000256" key="4">
    <source>
        <dbReference type="ARBA" id="ARBA00022777"/>
    </source>
</evidence>
<comment type="caution">
    <text evidence="5">Lacks conserved residue(s) required for the propagation of feature annotation.</text>
</comment>
<evidence type="ECO:0000256" key="7">
    <source>
        <dbReference type="RuleBase" id="RU003331"/>
    </source>
</evidence>
<feature type="binding site" evidence="5">
    <location>
        <position position="32"/>
    </location>
    <ligand>
        <name>AMP</name>
        <dbReference type="ChEBI" id="CHEBI:456215"/>
    </ligand>
</feature>
<evidence type="ECO:0000256" key="6">
    <source>
        <dbReference type="RuleBase" id="RU003330"/>
    </source>
</evidence>
<dbReference type="NCBIfam" id="NF011105">
    <property type="entry name" value="PRK14532.1"/>
    <property type="match status" value="1"/>
</dbReference>
<evidence type="ECO:0000256" key="1">
    <source>
        <dbReference type="ARBA" id="ARBA00022679"/>
    </source>
</evidence>
<dbReference type="NCBIfam" id="NF001381">
    <property type="entry name" value="PRK00279.1-3"/>
    <property type="match status" value="1"/>
</dbReference>
<evidence type="ECO:0000313" key="8">
    <source>
        <dbReference type="EMBL" id="PST81881.1"/>
    </source>
</evidence>
<sequence>MLNLVLFGPPGAGKGTQSQKLIDKYQLIHISTGDLFRAHITNQTDLGKKVSELIANGELVPDEITIAMLEEEADRNKDAKGFIFDGFPRTVAQAQALDLFLISKETKITGVIALDVDQDELSRRIAERKKISNRADDDAEKLKRRIDEYFSKTVQVLPYYEEQGKLTKVNGIGEIDAIFASLCAVIDSYQINP</sequence>
<dbReference type="GO" id="GO:0044209">
    <property type="term" value="P:AMP salvage"/>
    <property type="evidence" value="ECO:0007669"/>
    <property type="project" value="UniProtKB-UniRule"/>
</dbReference>
<keyword evidence="1 5" id="KW-0808">Transferase</keyword>
<comment type="similarity">
    <text evidence="5 6">Belongs to the adenylate kinase family.</text>
</comment>
<comment type="caution">
    <text evidence="8">The sequence shown here is derived from an EMBL/GenBank/DDBJ whole genome shotgun (WGS) entry which is preliminary data.</text>
</comment>
<dbReference type="UniPathway" id="UPA00588">
    <property type="reaction ID" value="UER00649"/>
</dbReference>
<keyword evidence="9" id="KW-1185">Reference proteome</keyword>
<organism evidence="8 9">
    <name type="scientific">Pedobacter yulinensis</name>
    <dbReference type="NCBI Taxonomy" id="2126353"/>
    <lineage>
        <taxon>Bacteria</taxon>
        <taxon>Pseudomonadati</taxon>
        <taxon>Bacteroidota</taxon>
        <taxon>Sphingobacteriia</taxon>
        <taxon>Sphingobacteriales</taxon>
        <taxon>Sphingobacteriaceae</taxon>
        <taxon>Pedobacter</taxon>
    </lineage>
</organism>
<feature type="binding site" evidence="5">
    <location>
        <position position="37"/>
    </location>
    <ligand>
        <name>AMP</name>
        <dbReference type="ChEBI" id="CHEBI:456215"/>
    </ligand>
</feature>
<comment type="subunit">
    <text evidence="5 7">Monomer.</text>
</comment>
<dbReference type="PRINTS" id="PR00094">
    <property type="entry name" value="ADENYLTKNASE"/>
</dbReference>
<dbReference type="HAMAP" id="MF_00235">
    <property type="entry name" value="Adenylate_kinase_Adk"/>
    <property type="match status" value="1"/>
</dbReference>